<evidence type="ECO:0000256" key="1">
    <source>
        <dbReference type="SAM" id="MobiDB-lite"/>
    </source>
</evidence>
<dbReference type="EMBL" id="LAFY01004071">
    <property type="protein sequence ID" value="KJX95466.1"/>
    <property type="molecule type" value="Genomic_DNA"/>
</dbReference>
<reference evidence="2 3" key="1">
    <citation type="submission" date="2015-03" db="EMBL/GenBank/DDBJ databases">
        <title>RNA-seq based gene annotation and comparative genomics of four Zymoseptoria species reveal species-specific pathogenicity related genes and transposable element activity.</title>
        <authorList>
            <person name="Grandaubert J."/>
            <person name="Bhattacharyya A."/>
            <person name="Stukenbrock E.H."/>
        </authorList>
    </citation>
    <scope>NUCLEOTIDE SEQUENCE [LARGE SCALE GENOMIC DNA]</scope>
    <source>
        <strain evidence="2 3">Zb18110</strain>
    </source>
</reference>
<protein>
    <submittedName>
        <fullName evidence="2">Uncharacterized protein</fullName>
    </submittedName>
</protein>
<organism evidence="2 3">
    <name type="scientific">Zymoseptoria brevis</name>
    <dbReference type="NCBI Taxonomy" id="1047168"/>
    <lineage>
        <taxon>Eukaryota</taxon>
        <taxon>Fungi</taxon>
        <taxon>Dikarya</taxon>
        <taxon>Ascomycota</taxon>
        <taxon>Pezizomycotina</taxon>
        <taxon>Dothideomycetes</taxon>
        <taxon>Dothideomycetidae</taxon>
        <taxon>Mycosphaerellales</taxon>
        <taxon>Mycosphaerellaceae</taxon>
        <taxon>Zymoseptoria</taxon>
    </lineage>
</organism>
<dbReference type="Proteomes" id="UP000033647">
    <property type="component" value="Unassembled WGS sequence"/>
</dbReference>
<sequence>MASAYLERRRRAREQHEEQEKASKRLDESNRKMKMSTVWKGLPIELTSMIIAQNALLPLELYGYTNPFGHHDHILAIDPEKWQRVRTALQICRSIRAHTIHSLKTHGAIEHIRFNSTLGPRGQRFEPSWWLLRHFRWVFINRDLWSPMAKGDADIDIFVTMPIPGAMRNVERIEHVRADDHRARSDDELEEQMEFWCSVAGSASWMFRTVGGWLMHNAAGDGSDIRRLISRPPA</sequence>
<evidence type="ECO:0000313" key="2">
    <source>
        <dbReference type="EMBL" id="KJX95466.1"/>
    </source>
</evidence>
<evidence type="ECO:0000313" key="3">
    <source>
        <dbReference type="Proteomes" id="UP000033647"/>
    </source>
</evidence>
<keyword evidence="3" id="KW-1185">Reference proteome</keyword>
<name>A0A0F4GDJ4_9PEZI</name>
<proteinExistence type="predicted"/>
<feature type="compositionally biased region" description="Basic and acidic residues" evidence="1">
    <location>
        <begin position="14"/>
        <end position="29"/>
    </location>
</feature>
<accession>A0A0F4GDJ4</accession>
<gene>
    <name evidence="2" type="ORF">TI39_contig4111g00021</name>
</gene>
<comment type="caution">
    <text evidence="2">The sequence shown here is derived from an EMBL/GenBank/DDBJ whole genome shotgun (WGS) entry which is preliminary data.</text>
</comment>
<dbReference type="AlphaFoldDB" id="A0A0F4GDJ4"/>
<feature type="region of interest" description="Disordered" evidence="1">
    <location>
        <begin position="1"/>
        <end position="29"/>
    </location>
</feature>